<accession>A0A5E4DJE2</accession>
<dbReference type="PANTHER" id="PTHR12974:SF46">
    <property type="entry name" value="TERMINAL NUCLEOTIDYLTRANSFERASE 5B"/>
    <property type="match status" value="1"/>
</dbReference>
<dbReference type="GO" id="GO:0048255">
    <property type="term" value="P:mRNA stabilization"/>
    <property type="evidence" value="ECO:0007669"/>
    <property type="project" value="TreeGrafter"/>
</dbReference>
<feature type="compositionally biased region" description="Polar residues" evidence="11">
    <location>
        <begin position="75"/>
        <end position="86"/>
    </location>
</feature>
<evidence type="ECO:0000256" key="10">
    <source>
        <dbReference type="ARBA" id="ARBA00047933"/>
    </source>
</evidence>
<dbReference type="GO" id="GO:1990817">
    <property type="term" value="F:poly(A) RNA polymerase activity"/>
    <property type="evidence" value="ECO:0007669"/>
    <property type="project" value="UniProtKB-EC"/>
</dbReference>
<feature type="compositionally biased region" description="Low complexity" evidence="11">
    <location>
        <begin position="12"/>
        <end position="30"/>
    </location>
</feature>
<evidence type="ECO:0000256" key="3">
    <source>
        <dbReference type="ARBA" id="ARBA00007631"/>
    </source>
</evidence>
<evidence type="ECO:0000313" key="12">
    <source>
        <dbReference type="EMBL" id="VTJ91809.1"/>
    </source>
</evidence>
<dbReference type="PANTHER" id="PTHR12974">
    <property type="entry name" value="PRION-LIKE- Q/N-RICH -DOMAIN-BEARING PROTEIN PROTEIN 44"/>
    <property type="match status" value="1"/>
</dbReference>
<name>A0A5E4DJE2_MARMO</name>
<comment type="subcellular location">
    <subcellularLocation>
        <location evidence="2">Cytoplasm</location>
    </subcellularLocation>
    <subcellularLocation>
        <location evidence="1">Nucleus</location>
    </subcellularLocation>
</comment>
<evidence type="ECO:0000256" key="4">
    <source>
        <dbReference type="ARBA" id="ARBA00012388"/>
    </source>
</evidence>
<organism evidence="12 13">
    <name type="scientific">Marmota monax</name>
    <name type="common">Woodchuck</name>
    <dbReference type="NCBI Taxonomy" id="9995"/>
    <lineage>
        <taxon>Eukaryota</taxon>
        <taxon>Metazoa</taxon>
        <taxon>Chordata</taxon>
        <taxon>Craniata</taxon>
        <taxon>Vertebrata</taxon>
        <taxon>Euteleostomi</taxon>
        <taxon>Mammalia</taxon>
        <taxon>Eutheria</taxon>
        <taxon>Euarchontoglires</taxon>
        <taxon>Glires</taxon>
        <taxon>Rodentia</taxon>
        <taxon>Sciuromorpha</taxon>
        <taxon>Sciuridae</taxon>
        <taxon>Xerinae</taxon>
        <taxon>Marmotini</taxon>
        <taxon>Marmota</taxon>
    </lineage>
</organism>
<dbReference type="GO" id="GO:0005737">
    <property type="term" value="C:cytoplasm"/>
    <property type="evidence" value="ECO:0007669"/>
    <property type="project" value="UniProtKB-SubCell"/>
</dbReference>
<comment type="caution">
    <text evidence="12">The sequence shown here is derived from an EMBL/GenBank/DDBJ whole genome shotgun (WGS) entry which is preliminary data.</text>
</comment>
<evidence type="ECO:0000256" key="5">
    <source>
        <dbReference type="ARBA" id="ARBA00022490"/>
    </source>
</evidence>
<dbReference type="GO" id="GO:0005634">
    <property type="term" value="C:nucleus"/>
    <property type="evidence" value="ECO:0007669"/>
    <property type="project" value="UniProtKB-SubCell"/>
</dbReference>
<reference evidence="12" key="1">
    <citation type="submission" date="2019-04" db="EMBL/GenBank/DDBJ databases">
        <authorList>
            <person name="Alioto T."/>
            <person name="Alioto T."/>
        </authorList>
    </citation>
    <scope>NUCLEOTIDE SEQUENCE [LARGE SCALE GENOMIC DNA]</scope>
</reference>
<feature type="non-terminal residue" evidence="12">
    <location>
        <position position="86"/>
    </location>
</feature>
<dbReference type="EMBL" id="CABDUW010011327">
    <property type="protein sequence ID" value="VTJ91809.1"/>
    <property type="molecule type" value="Genomic_DNA"/>
</dbReference>
<keyword evidence="5" id="KW-0963">Cytoplasm</keyword>
<evidence type="ECO:0000256" key="7">
    <source>
        <dbReference type="ARBA" id="ARBA00023242"/>
    </source>
</evidence>
<comment type="similarity">
    <text evidence="3">Belongs to the TENT family.</text>
</comment>
<protein>
    <recommendedName>
        <fullName evidence="8">Terminal nucleotidyltransferase 5B</fullName>
        <ecNumber evidence="4">2.7.7.19</ecNumber>
    </recommendedName>
    <alternativeName>
        <fullName evidence="9">Non-canonical poly(A) polymerase FAM46B</fullName>
    </alternativeName>
</protein>
<evidence type="ECO:0000313" key="13">
    <source>
        <dbReference type="Proteomes" id="UP000335636"/>
    </source>
</evidence>
<feature type="region of interest" description="Disordered" evidence="11">
    <location>
        <begin position="66"/>
        <end position="86"/>
    </location>
</feature>
<sequence>MPSESGAERLEGAAAQVGTAAASAVATAAPAGGGPDPEASSNSPRHLSRLAWPQVKRLDALLSEPIPIHGRGNFPTLSVQPRQIVQ</sequence>
<evidence type="ECO:0000256" key="11">
    <source>
        <dbReference type="SAM" id="MobiDB-lite"/>
    </source>
</evidence>
<comment type="catalytic activity">
    <reaction evidence="10">
        <text>RNA(n) + ATP = RNA(n)-3'-adenine ribonucleotide + diphosphate</text>
        <dbReference type="Rhea" id="RHEA:11332"/>
        <dbReference type="Rhea" id="RHEA-COMP:14527"/>
        <dbReference type="Rhea" id="RHEA-COMP:17347"/>
        <dbReference type="ChEBI" id="CHEBI:30616"/>
        <dbReference type="ChEBI" id="CHEBI:33019"/>
        <dbReference type="ChEBI" id="CHEBI:140395"/>
        <dbReference type="ChEBI" id="CHEBI:173115"/>
        <dbReference type="EC" id="2.7.7.19"/>
    </reaction>
    <physiologicalReaction direction="left-to-right" evidence="10">
        <dbReference type="Rhea" id="RHEA:11333"/>
    </physiologicalReaction>
</comment>
<keyword evidence="7" id="KW-0539">Nucleus</keyword>
<evidence type="ECO:0000256" key="1">
    <source>
        <dbReference type="ARBA" id="ARBA00004123"/>
    </source>
</evidence>
<dbReference type="InterPro" id="IPR012937">
    <property type="entry name" value="TET5"/>
</dbReference>
<dbReference type="AlphaFoldDB" id="A0A5E4DJE2"/>
<dbReference type="Pfam" id="PF07984">
    <property type="entry name" value="NTP_transf_7"/>
    <property type="match status" value="1"/>
</dbReference>
<feature type="compositionally biased region" description="Basic and acidic residues" evidence="11">
    <location>
        <begin position="1"/>
        <end position="11"/>
    </location>
</feature>
<feature type="region of interest" description="Disordered" evidence="11">
    <location>
        <begin position="1"/>
        <end position="50"/>
    </location>
</feature>
<dbReference type="Proteomes" id="UP000335636">
    <property type="component" value="Unassembled WGS sequence"/>
</dbReference>
<evidence type="ECO:0000256" key="8">
    <source>
        <dbReference type="ARBA" id="ARBA00039209"/>
    </source>
</evidence>
<evidence type="ECO:0000256" key="6">
    <source>
        <dbReference type="ARBA" id="ARBA00022679"/>
    </source>
</evidence>
<evidence type="ECO:0000256" key="2">
    <source>
        <dbReference type="ARBA" id="ARBA00004496"/>
    </source>
</evidence>
<keyword evidence="13" id="KW-1185">Reference proteome</keyword>
<dbReference type="GO" id="GO:0003723">
    <property type="term" value="F:RNA binding"/>
    <property type="evidence" value="ECO:0007669"/>
    <property type="project" value="TreeGrafter"/>
</dbReference>
<evidence type="ECO:0000256" key="9">
    <source>
        <dbReference type="ARBA" id="ARBA00042089"/>
    </source>
</evidence>
<dbReference type="EC" id="2.7.7.19" evidence="4"/>
<proteinExistence type="inferred from homology"/>
<keyword evidence="6" id="KW-0808">Transferase</keyword>
<gene>
    <name evidence="12" type="ORF">MONAX_5E035996</name>
</gene>